<dbReference type="InterPro" id="IPR042099">
    <property type="entry name" value="ANL_N_sf"/>
</dbReference>
<evidence type="ECO:0000313" key="2">
    <source>
        <dbReference type="EMBL" id="AZS29993.1"/>
    </source>
</evidence>
<dbReference type="GO" id="GO:0044550">
    <property type="term" value="P:secondary metabolite biosynthetic process"/>
    <property type="evidence" value="ECO:0007669"/>
    <property type="project" value="TreeGrafter"/>
</dbReference>
<name>A0A3Q9INH9_9BACT</name>
<dbReference type="AlphaFoldDB" id="A0A3Q9INH9"/>
<reference evidence="2 3" key="1">
    <citation type="submission" date="2018-10" db="EMBL/GenBank/DDBJ databases">
        <title>Butyricimonas faecalis sp. nov., isolated from human faeces and emended description of the genus Butyricimonas.</title>
        <authorList>
            <person name="Le Roy T."/>
            <person name="Van der Smissen P."/>
            <person name="Paquot A."/>
            <person name="Delzenne N."/>
            <person name="Muccioli G."/>
            <person name="Collet J.-F."/>
            <person name="Cani P.D."/>
        </authorList>
    </citation>
    <scope>NUCLEOTIDE SEQUENCE [LARGE SCALE GENOMIC DNA]</scope>
    <source>
        <strain evidence="2 3">H184</strain>
    </source>
</reference>
<gene>
    <name evidence="2" type="ORF">D8S85_10850</name>
</gene>
<dbReference type="RefSeq" id="WP_106480713.1">
    <property type="nucleotide sequence ID" value="NZ_CP032819.1"/>
</dbReference>
<dbReference type="PANTHER" id="PTHR45527">
    <property type="entry name" value="NONRIBOSOMAL PEPTIDE SYNTHETASE"/>
    <property type="match status" value="1"/>
</dbReference>
<dbReference type="InterPro" id="IPR020845">
    <property type="entry name" value="AMP-binding_CS"/>
</dbReference>
<feature type="domain" description="AMP-dependent synthetase/ligase" evidence="1">
    <location>
        <begin position="13"/>
        <end position="358"/>
    </location>
</feature>
<dbReference type="OrthoDB" id="4317020at2"/>
<dbReference type="InterPro" id="IPR045851">
    <property type="entry name" value="AMP-bd_C_sf"/>
</dbReference>
<dbReference type="Proteomes" id="UP000270673">
    <property type="component" value="Chromosome"/>
</dbReference>
<dbReference type="InterPro" id="IPR000873">
    <property type="entry name" value="AMP-dep_synth/lig_dom"/>
</dbReference>
<dbReference type="Gene3D" id="3.40.50.12780">
    <property type="entry name" value="N-terminal domain of ligase-like"/>
    <property type="match status" value="1"/>
</dbReference>
<dbReference type="GO" id="GO:0005737">
    <property type="term" value="C:cytoplasm"/>
    <property type="evidence" value="ECO:0007669"/>
    <property type="project" value="TreeGrafter"/>
</dbReference>
<dbReference type="PROSITE" id="PS00455">
    <property type="entry name" value="AMP_BINDING"/>
    <property type="match status" value="1"/>
</dbReference>
<organism evidence="2 3">
    <name type="scientific">Butyricimonas faecalis</name>
    <dbReference type="NCBI Taxonomy" id="2093856"/>
    <lineage>
        <taxon>Bacteria</taxon>
        <taxon>Pseudomonadati</taxon>
        <taxon>Bacteroidota</taxon>
        <taxon>Bacteroidia</taxon>
        <taxon>Bacteroidales</taxon>
        <taxon>Odoribacteraceae</taxon>
        <taxon>Butyricimonas</taxon>
    </lineage>
</organism>
<sequence length="495" mass="56548">MKKMDMLKDIVRAYKNYPDYVAFVIDDTSYTYQEVFARVRGIMPFVQDCPEDIIGIIAEDCIETYASILAVLLSGKTYVILHPNYPDSRNRNIAEATGMKQVLYGHDSRTRQGLPTEITCISTVKLRDEDREHAAWEQVQDENRNAYIIFTSGSTGVPKGVPISRKNLNAFYTAYHQLGWQLGPTDRMLQMFELTFDVSVVSTLYPLTLGASVYTVGTNQLKYMKVYELMEDEELTFAAMPPSLLQFLSPYFDEIHVPKLKYLIVTAEAANADLLQRFRGCAPNAEFVNLYGPTEATIYCTAYRIPPENCKQHNGMIAIGRPFSGLETIIMDEKGMPVAEGEQGELWVSGEQVMRGYWQDEDKSRQVFARFNGKEYYKTGDLCSVDSDGDIIYRGRKDYQVKVQGFRVELSEIEYRTKKFFPNETHAVVIPKKEDDGGCQLHLFVGTDSHEREALLHYLKEHLPVYMLPTEIHFLEEFPLNTSGKIDRKALTTLI</sequence>
<dbReference type="EMBL" id="CP032819">
    <property type="protein sequence ID" value="AZS29993.1"/>
    <property type="molecule type" value="Genomic_DNA"/>
</dbReference>
<dbReference type="CDD" id="cd05930">
    <property type="entry name" value="A_NRPS"/>
    <property type="match status" value="1"/>
</dbReference>
<evidence type="ECO:0000313" key="3">
    <source>
        <dbReference type="Proteomes" id="UP000270673"/>
    </source>
</evidence>
<proteinExistence type="predicted"/>
<dbReference type="InterPro" id="IPR010071">
    <property type="entry name" value="AA_adenyl_dom"/>
</dbReference>
<dbReference type="GO" id="GO:0031177">
    <property type="term" value="F:phosphopantetheine binding"/>
    <property type="evidence" value="ECO:0007669"/>
    <property type="project" value="TreeGrafter"/>
</dbReference>
<dbReference type="Pfam" id="PF00501">
    <property type="entry name" value="AMP-binding"/>
    <property type="match status" value="1"/>
</dbReference>
<dbReference type="GO" id="GO:0043041">
    <property type="term" value="P:amino acid activation for nonribosomal peptide biosynthetic process"/>
    <property type="evidence" value="ECO:0007669"/>
    <property type="project" value="TreeGrafter"/>
</dbReference>
<dbReference type="Gene3D" id="3.30.300.30">
    <property type="match status" value="1"/>
</dbReference>
<accession>A0A3Q9INH9</accession>
<keyword evidence="3" id="KW-1185">Reference proteome</keyword>
<dbReference type="SUPFAM" id="SSF56801">
    <property type="entry name" value="Acetyl-CoA synthetase-like"/>
    <property type="match status" value="1"/>
</dbReference>
<protein>
    <submittedName>
        <fullName evidence="2">Amino acid adenylation domain-containing protein</fullName>
    </submittedName>
</protein>
<evidence type="ECO:0000259" key="1">
    <source>
        <dbReference type="Pfam" id="PF00501"/>
    </source>
</evidence>
<dbReference type="NCBIfam" id="TIGR01733">
    <property type="entry name" value="AA-adenyl-dom"/>
    <property type="match status" value="1"/>
</dbReference>
<dbReference type="PANTHER" id="PTHR45527:SF1">
    <property type="entry name" value="FATTY ACID SYNTHASE"/>
    <property type="match status" value="1"/>
</dbReference>
<dbReference type="KEGG" id="buy:D8S85_10850"/>